<sequence>MKKIKIFKAGKHTSMEGDTIDYTPQMLADCVASYAENLHQAPLVLGHPKHDDPAYGWVEKLELDKNNVLWAYAKQVDASFAESVNQGKHNKVSPSFYLPDSPQNPKKGTLYLRHIGFLGGQVPAVKGLGSVQFAENENGTASFSEPLEGKPDDNKPAQIDFKSALSFLQEYIKNDPSQLDSILGQISVQKDDKKSDEKSEREKALEKQLADLQKKIADDKAKETASQIQDFAEGLVKSGQLPPKLKSQVVEVMTAGTAHTASFSEGGEQSLTDALKKLFSELPKNASFAEFHKGNRTTDDKESPLMRDAKRRAKENQS</sequence>
<reference evidence="3 5" key="1">
    <citation type="submission" date="2017-03" db="EMBL/GenBank/DDBJ databases">
        <title>Draft genome sequence of Moraxella equi CCUG 4950T type strain.</title>
        <authorList>
            <person name="Salva-Serra F."/>
            <person name="Engstrom-Jakobsson H."/>
            <person name="Thorell K."/>
            <person name="Jaen-Luchoro D."/>
            <person name="Gonzales-Siles L."/>
            <person name="Karlsson R."/>
            <person name="Yazdan S."/>
            <person name="Boulund F."/>
            <person name="Johnning A."/>
            <person name="Engstrand L."/>
            <person name="Kristiansson E."/>
            <person name="Moore E."/>
        </authorList>
    </citation>
    <scope>NUCLEOTIDE SEQUENCE [LARGE SCALE GENOMIC DNA]</scope>
    <source>
        <strain evidence="3 5">CCUG 4950</strain>
    </source>
</reference>
<evidence type="ECO:0000256" key="1">
    <source>
        <dbReference type="SAM" id="Coils"/>
    </source>
</evidence>
<proteinExistence type="predicted"/>
<dbReference type="RefSeq" id="WP_079326501.1">
    <property type="nucleotide sequence ID" value="NZ_MXAP01000127.1"/>
</dbReference>
<keyword evidence="1" id="KW-0175">Coiled coil</keyword>
<dbReference type="EMBL" id="UGQF01000001">
    <property type="protein sequence ID" value="STZ02852.1"/>
    <property type="molecule type" value="Genomic_DNA"/>
</dbReference>
<feature type="compositionally biased region" description="Basic and acidic residues" evidence="2">
    <location>
        <begin position="290"/>
        <end position="318"/>
    </location>
</feature>
<protein>
    <recommendedName>
        <fullName evidence="7">Mu-like prophage I protein</fullName>
    </recommendedName>
</protein>
<dbReference type="Proteomes" id="UP000254618">
    <property type="component" value="Unassembled WGS sequence"/>
</dbReference>
<evidence type="ECO:0000313" key="5">
    <source>
        <dbReference type="Proteomes" id="UP000190777"/>
    </source>
</evidence>
<evidence type="ECO:0000313" key="6">
    <source>
        <dbReference type="Proteomes" id="UP000254618"/>
    </source>
</evidence>
<evidence type="ECO:0008006" key="7">
    <source>
        <dbReference type="Google" id="ProtNLM"/>
    </source>
</evidence>
<accession>A0A378QQW6</accession>
<dbReference type="AlphaFoldDB" id="A0A378QQW6"/>
<evidence type="ECO:0000256" key="2">
    <source>
        <dbReference type="SAM" id="MobiDB-lite"/>
    </source>
</evidence>
<evidence type="ECO:0000313" key="3">
    <source>
        <dbReference type="EMBL" id="OPH34970.1"/>
    </source>
</evidence>
<keyword evidence="5" id="KW-1185">Reference proteome</keyword>
<feature type="coiled-coil region" evidence="1">
    <location>
        <begin position="195"/>
        <end position="222"/>
    </location>
</feature>
<dbReference type="Proteomes" id="UP000190777">
    <property type="component" value="Unassembled WGS sequence"/>
</dbReference>
<dbReference type="EMBL" id="MXAP01000127">
    <property type="protein sequence ID" value="OPH34970.1"/>
    <property type="molecule type" value="Genomic_DNA"/>
</dbReference>
<evidence type="ECO:0000313" key="4">
    <source>
        <dbReference type="EMBL" id="STZ02852.1"/>
    </source>
</evidence>
<name>A0A378QQW6_9GAMM</name>
<reference evidence="4 6" key="2">
    <citation type="submission" date="2018-06" db="EMBL/GenBank/DDBJ databases">
        <authorList>
            <consortium name="Pathogen Informatics"/>
            <person name="Doyle S."/>
        </authorList>
    </citation>
    <scope>NUCLEOTIDE SEQUENCE [LARGE SCALE GENOMIC DNA]</scope>
    <source>
        <strain evidence="4 6">NCTC11012</strain>
    </source>
</reference>
<feature type="region of interest" description="Disordered" evidence="2">
    <location>
        <begin position="286"/>
        <end position="318"/>
    </location>
</feature>
<organism evidence="4 6">
    <name type="scientific">Moraxella equi</name>
    <dbReference type="NCBI Taxonomy" id="60442"/>
    <lineage>
        <taxon>Bacteria</taxon>
        <taxon>Pseudomonadati</taxon>
        <taxon>Pseudomonadota</taxon>
        <taxon>Gammaproteobacteria</taxon>
        <taxon>Moraxellales</taxon>
        <taxon>Moraxellaceae</taxon>
        <taxon>Moraxella</taxon>
    </lineage>
</organism>
<gene>
    <name evidence="3" type="ORF">B5J93_11470</name>
    <name evidence="4" type="ORF">NCTC11012_01081</name>
</gene>